<reference evidence="2" key="1">
    <citation type="journal article" date="2010" name="Science">
        <title>Plasticity of animal genome architecture unmasked by rapid evolution of a pelagic tunicate.</title>
        <authorList>
            <person name="Denoeud F."/>
            <person name="Henriet S."/>
            <person name="Mungpakdee S."/>
            <person name="Aury J.M."/>
            <person name="Da Silva C."/>
            <person name="Brinkmann H."/>
            <person name="Mikhaleva J."/>
            <person name="Olsen L.C."/>
            <person name="Jubin C."/>
            <person name="Canestro C."/>
            <person name="Bouquet J.M."/>
            <person name="Danks G."/>
            <person name="Poulain J."/>
            <person name="Campsteijn C."/>
            <person name="Adamski M."/>
            <person name="Cross I."/>
            <person name="Yadetie F."/>
            <person name="Muffato M."/>
            <person name="Louis A."/>
            <person name="Butcher S."/>
            <person name="Tsagkogeorga G."/>
            <person name="Konrad A."/>
            <person name="Singh S."/>
            <person name="Jensen M.F."/>
            <person name="Cong E.H."/>
            <person name="Eikeseth-Otteraa H."/>
            <person name="Noel B."/>
            <person name="Anthouard V."/>
            <person name="Porcel B.M."/>
            <person name="Kachouri-Lafond R."/>
            <person name="Nishino A."/>
            <person name="Ugolini M."/>
            <person name="Chourrout P."/>
            <person name="Nishida H."/>
            <person name="Aasland R."/>
            <person name="Huzurbazar S."/>
            <person name="Westhof E."/>
            <person name="Delsuc F."/>
            <person name="Lehrach H."/>
            <person name="Reinhardt R."/>
            <person name="Weissenbach J."/>
            <person name="Roy S.W."/>
            <person name="Artiguenave F."/>
            <person name="Postlethwait J.H."/>
            <person name="Manak J.R."/>
            <person name="Thompson E.M."/>
            <person name="Jaillon O."/>
            <person name="Du Pasquier L."/>
            <person name="Boudinot P."/>
            <person name="Liberles D.A."/>
            <person name="Volff J.N."/>
            <person name="Philippe H."/>
            <person name="Lenhard B."/>
            <person name="Roest Crollius H."/>
            <person name="Wincker P."/>
            <person name="Chourrout D."/>
        </authorList>
    </citation>
    <scope>NUCLEOTIDE SEQUENCE [LARGE SCALE GENOMIC DNA]</scope>
</reference>
<accession>E4YYD2</accession>
<organism evidence="2">
    <name type="scientific">Oikopleura dioica</name>
    <name type="common">Tunicate</name>
    <dbReference type="NCBI Taxonomy" id="34765"/>
    <lineage>
        <taxon>Eukaryota</taxon>
        <taxon>Metazoa</taxon>
        <taxon>Chordata</taxon>
        <taxon>Tunicata</taxon>
        <taxon>Appendicularia</taxon>
        <taxon>Copelata</taxon>
        <taxon>Oikopleuridae</taxon>
        <taxon>Oikopleura</taxon>
    </lineage>
</organism>
<gene>
    <name evidence="2" type="ORF">GSOID_T00022471001</name>
</gene>
<evidence type="ECO:0000256" key="1">
    <source>
        <dbReference type="SAM" id="SignalP"/>
    </source>
</evidence>
<feature type="chain" id="PRO_5003193886" evidence="1">
    <location>
        <begin position="20"/>
        <end position="133"/>
    </location>
</feature>
<dbReference type="AlphaFoldDB" id="E4YYD2"/>
<proteinExistence type="predicted"/>
<evidence type="ECO:0000313" key="2">
    <source>
        <dbReference type="EMBL" id="CBY40460.1"/>
    </source>
</evidence>
<sequence length="133" mass="14399">MKLFAALAIAAVNGQSGAGQQSISCWTGDGETIAEFTANAVEVECSENELCQMTVRKRGGDIEKVMGSCKQDQACKNNEKHNFDFGKECRPEETLDENDAKVVSVCRSCSDSTSEQLTSASFSTDADWKTNLL</sequence>
<keyword evidence="1" id="KW-0732">Signal</keyword>
<feature type="signal peptide" evidence="1">
    <location>
        <begin position="1"/>
        <end position="19"/>
    </location>
</feature>
<name>E4YYD2_OIKDI</name>
<dbReference type="Proteomes" id="UP000011014">
    <property type="component" value="Unassembled WGS sequence"/>
</dbReference>
<dbReference type="EMBL" id="FN655936">
    <property type="protein sequence ID" value="CBY40460.1"/>
    <property type="molecule type" value="Genomic_DNA"/>
</dbReference>
<protein>
    <submittedName>
        <fullName evidence="2">Uncharacterized protein</fullName>
    </submittedName>
</protein>